<dbReference type="EMBL" id="JARJCM010000038">
    <property type="protein sequence ID" value="KAJ7037278.1"/>
    <property type="molecule type" value="Genomic_DNA"/>
</dbReference>
<evidence type="ECO:0000313" key="3">
    <source>
        <dbReference type="Proteomes" id="UP001218188"/>
    </source>
</evidence>
<keyword evidence="3" id="KW-1185">Reference proteome</keyword>
<dbReference type="Proteomes" id="UP001218188">
    <property type="component" value="Unassembled WGS sequence"/>
</dbReference>
<feature type="compositionally biased region" description="Low complexity" evidence="1">
    <location>
        <begin position="179"/>
        <end position="190"/>
    </location>
</feature>
<feature type="region of interest" description="Disordered" evidence="1">
    <location>
        <begin position="179"/>
        <end position="230"/>
    </location>
</feature>
<evidence type="ECO:0000256" key="1">
    <source>
        <dbReference type="SAM" id="MobiDB-lite"/>
    </source>
</evidence>
<sequence length="230" mass="24550">MSLFDGLENNSVVAGDPATYTSDELMYFFNQPENDDTANTLPTYDLYGGYPMAQEGNWNAELATTLGNEFQDGVSLNQYAVGTFEDPLAAAALDQHTLHRSTDLASGYSAQPGSLHLGMEHSANLESGAFNFLTSYLANTSATTSGLGDTNVDNSSPSLENQLHNAGSTYALSHLAPVVASSPPTPVEESVAMEKKGTRKRKSEVDVNDIIPGGRGSRPRTKNPKVRADI</sequence>
<proteinExistence type="predicted"/>
<reference evidence="2" key="1">
    <citation type="submission" date="2023-03" db="EMBL/GenBank/DDBJ databases">
        <title>Massive genome expansion in bonnet fungi (Mycena s.s.) driven by repeated elements and novel gene families across ecological guilds.</title>
        <authorList>
            <consortium name="Lawrence Berkeley National Laboratory"/>
            <person name="Harder C.B."/>
            <person name="Miyauchi S."/>
            <person name="Viragh M."/>
            <person name="Kuo A."/>
            <person name="Thoen E."/>
            <person name="Andreopoulos B."/>
            <person name="Lu D."/>
            <person name="Skrede I."/>
            <person name="Drula E."/>
            <person name="Henrissat B."/>
            <person name="Morin E."/>
            <person name="Kohler A."/>
            <person name="Barry K."/>
            <person name="LaButti K."/>
            <person name="Morin E."/>
            <person name="Salamov A."/>
            <person name="Lipzen A."/>
            <person name="Mereny Z."/>
            <person name="Hegedus B."/>
            <person name="Baldrian P."/>
            <person name="Stursova M."/>
            <person name="Weitz H."/>
            <person name="Taylor A."/>
            <person name="Grigoriev I.V."/>
            <person name="Nagy L.G."/>
            <person name="Martin F."/>
            <person name="Kauserud H."/>
        </authorList>
    </citation>
    <scope>NUCLEOTIDE SEQUENCE</scope>
    <source>
        <strain evidence="2">CBHHK200</strain>
    </source>
</reference>
<dbReference type="AlphaFoldDB" id="A0AAD6T3R9"/>
<feature type="compositionally biased region" description="Basic residues" evidence="1">
    <location>
        <begin position="217"/>
        <end position="230"/>
    </location>
</feature>
<name>A0AAD6T3R9_9AGAR</name>
<comment type="caution">
    <text evidence="2">The sequence shown here is derived from an EMBL/GenBank/DDBJ whole genome shotgun (WGS) entry which is preliminary data.</text>
</comment>
<organism evidence="2 3">
    <name type="scientific">Mycena alexandri</name>
    <dbReference type="NCBI Taxonomy" id="1745969"/>
    <lineage>
        <taxon>Eukaryota</taxon>
        <taxon>Fungi</taxon>
        <taxon>Dikarya</taxon>
        <taxon>Basidiomycota</taxon>
        <taxon>Agaricomycotina</taxon>
        <taxon>Agaricomycetes</taxon>
        <taxon>Agaricomycetidae</taxon>
        <taxon>Agaricales</taxon>
        <taxon>Marasmiineae</taxon>
        <taxon>Mycenaceae</taxon>
        <taxon>Mycena</taxon>
    </lineage>
</organism>
<protein>
    <submittedName>
        <fullName evidence="2">Uncharacterized protein</fullName>
    </submittedName>
</protein>
<gene>
    <name evidence="2" type="ORF">C8F04DRAFT_1093126</name>
</gene>
<evidence type="ECO:0000313" key="2">
    <source>
        <dbReference type="EMBL" id="KAJ7037278.1"/>
    </source>
</evidence>
<accession>A0AAD6T3R9</accession>